<comment type="cofactor">
    <cofactor evidence="1 3">
        <name>pyridoxal 5'-phosphate</name>
        <dbReference type="ChEBI" id="CHEBI:597326"/>
    </cofactor>
</comment>
<comment type="similarity">
    <text evidence="3">Belongs to the class-I pyridoxal-phosphate-dependent aminotransferase family.</text>
</comment>
<dbReference type="Proteomes" id="UP000183670">
    <property type="component" value="Unassembled WGS sequence"/>
</dbReference>
<accession>A0A1G8GVQ7</accession>
<evidence type="ECO:0000256" key="1">
    <source>
        <dbReference type="ARBA" id="ARBA00001933"/>
    </source>
</evidence>
<evidence type="ECO:0000259" key="4">
    <source>
        <dbReference type="Pfam" id="PF00155"/>
    </source>
</evidence>
<feature type="domain" description="Aminotransferase class I/classII large" evidence="4">
    <location>
        <begin position="41"/>
        <end position="331"/>
    </location>
</feature>
<dbReference type="PROSITE" id="PS00105">
    <property type="entry name" value="AA_TRANSFER_CLASS_1"/>
    <property type="match status" value="1"/>
</dbReference>
<dbReference type="EC" id="2.6.1.-" evidence="3"/>
<keyword evidence="3" id="KW-0032">Aminotransferase</keyword>
<evidence type="ECO:0000256" key="2">
    <source>
        <dbReference type="ARBA" id="ARBA00022898"/>
    </source>
</evidence>
<dbReference type="RefSeq" id="WP_008024855.1">
    <property type="nucleotide sequence ID" value="NZ_FMYE01000012.1"/>
</dbReference>
<dbReference type="InterPro" id="IPR015424">
    <property type="entry name" value="PyrdxlP-dep_Trfase"/>
</dbReference>
<reference evidence="6 8" key="1">
    <citation type="submission" date="2016-10" db="EMBL/GenBank/DDBJ databases">
        <authorList>
            <person name="de Groot N.N."/>
        </authorList>
    </citation>
    <scope>NUCLEOTIDE SEQUENCE [LARGE SCALE GENOMIC DNA]</scope>
    <source>
        <strain evidence="5 8">NLAE-zl-C500</strain>
        <strain evidence="6">NLAE-zl-C57</strain>
    </source>
</reference>
<dbReference type="InterPro" id="IPR004838">
    <property type="entry name" value="NHTrfase_class1_PyrdxlP-BS"/>
</dbReference>
<name>A0A1G8GVQ7_BACOV</name>
<dbReference type="Pfam" id="PF00155">
    <property type="entry name" value="Aminotran_1_2"/>
    <property type="match status" value="1"/>
</dbReference>
<evidence type="ECO:0000313" key="6">
    <source>
        <dbReference type="EMBL" id="SDH98474.1"/>
    </source>
</evidence>
<evidence type="ECO:0000313" key="8">
    <source>
        <dbReference type="Proteomes" id="UP000183670"/>
    </source>
</evidence>
<dbReference type="Gene3D" id="3.40.640.10">
    <property type="entry name" value="Type I PLP-dependent aspartate aminotransferase-like (Major domain)"/>
    <property type="match status" value="1"/>
</dbReference>
<protein>
    <recommendedName>
        <fullName evidence="3">Aminotransferase</fullName>
        <ecNumber evidence="3">2.6.1.-</ecNumber>
    </recommendedName>
</protein>
<dbReference type="GO" id="GO:0008483">
    <property type="term" value="F:transaminase activity"/>
    <property type="evidence" value="ECO:0007669"/>
    <property type="project" value="UniProtKB-KW"/>
</dbReference>
<dbReference type="CDD" id="cd00609">
    <property type="entry name" value="AAT_like"/>
    <property type="match status" value="1"/>
</dbReference>
<dbReference type="EMBL" id="FMYE01000012">
    <property type="protein sequence ID" value="SDB76709.1"/>
    <property type="molecule type" value="Genomic_DNA"/>
</dbReference>
<dbReference type="InterPro" id="IPR015421">
    <property type="entry name" value="PyrdxlP-dep_Trfase_major"/>
</dbReference>
<organism evidence="6 7">
    <name type="scientific">Bacteroides ovatus</name>
    <dbReference type="NCBI Taxonomy" id="28116"/>
    <lineage>
        <taxon>Bacteria</taxon>
        <taxon>Pseudomonadati</taxon>
        <taxon>Bacteroidota</taxon>
        <taxon>Bacteroidia</taxon>
        <taxon>Bacteroidales</taxon>
        <taxon>Bacteroidaceae</taxon>
        <taxon>Bacteroides</taxon>
    </lineage>
</organism>
<evidence type="ECO:0000313" key="5">
    <source>
        <dbReference type="EMBL" id="SDB76709.1"/>
    </source>
</evidence>
<dbReference type="SUPFAM" id="SSF53383">
    <property type="entry name" value="PLP-dependent transferases"/>
    <property type="match status" value="1"/>
</dbReference>
<keyword evidence="3" id="KW-0808">Transferase</keyword>
<keyword evidence="2" id="KW-0663">Pyridoxal phosphate</keyword>
<dbReference type="PANTHER" id="PTHR42885">
    <property type="entry name" value="HISTIDINOL-PHOSPHATE AMINOTRANSFERASE-RELATED"/>
    <property type="match status" value="1"/>
</dbReference>
<dbReference type="InterPro" id="IPR004839">
    <property type="entry name" value="Aminotransferase_I/II_large"/>
</dbReference>
<dbReference type="AlphaFoldDB" id="A0A1G8GVQ7"/>
<dbReference type="Proteomes" id="UP000181870">
    <property type="component" value="Unassembled WGS sequence"/>
</dbReference>
<dbReference type="GO" id="GO:0030170">
    <property type="term" value="F:pyridoxal phosphate binding"/>
    <property type="evidence" value="ECO:0007669"/>
    <property type="project" value="InterPro"/>
</dbReference>
<reference evidence="7" key="2">
    <citation type="submission" date="2016-10" db="EMBL/GenBank/DDBJ databases">
        <authorList>
            <person name="Varghese N."/>
            <person name="Submissions S."/>
        </authorList>
    </citation>
    <scope>NUCLEOTIDE SEQUENCE [LARGE SCALE GENOMIC DNA]</scope>
    <source>
        <strain evidence="7">NLAE-zl-C57</strain>
    </source>
</reference>
<sequence length="340" mass="38587">MIEGHGDDLYKYGKKIVSNFSSNVYNRIDHSGLYQRLNERLSTICSYPEPMPYSLESEIARRYSLTPRQVCVTNGATEAIYLIAQVFQGRISAVLGPTFSEYADACRVHRHKVKPFYSLDALPEDAELVWICNPNNPTGEVRNKEDLKALVDSHPDKLFIFDQSYEYFTLKSLLGIKEAASFPNVILLHSMTKQYAIPGLRVGYFTASEGLTDDVRCRRMPWSVNSLAIEAAKYLLEEGDGISADIPQLLAERERLTNLLLATGMLEIWPTDTHYMLIKLRMGKAAALKDFLAVNHGILIRDASNFEGLDERFFRIATQTPEENDKLVKAISEWMEQIMS</sequence>
<dbReference type="InterPro" id="IPR015422">
    <property type="entry name" value="PyrdxlP-dep_Trfase_small"/>
</dbReference>
<gene>
    <name evidence="5" type="ORF">SAMN05192581_101228</name>
    <name evidence="6" type="ORF">SAMN05192582_102033</name>
</gene>
<proteinExistence type="inferred from homology"/>
<evidence type="ECO:0000313" key="7">
    <source>
        <dbReference type="Proteomes" id="UP000181870"/>
    </source>
</evidence>
<evidence type="ECO:0000256" key="3">
    <source>
        <dbReference type="RuleBase" id="RU000481"/>
    </source>
</evidence>
<dbReference type="EMBL" id="FNDO01000020">
    <property type="protein sequence ID" value="SDH98474.1"/>
    <property type="molecule type" value="Genomic_DNA"/>
</dbReference>
<dbReference type="Gene3D" id="3.90.1150.10">
    <property type="entry name" value="Aspartate Aminotransferase, domain 1"/>
    <property type="match status" value="1"/>
</dbReference>
<dbReference type="PANTHER" id="PTHR42885:SF1">
    <property type="entry name" value="THREONINE-PHOSPHATE DECARBOXYLASE"/>
    <property type="match status" value="1"/>
</dbReference>